<dbReference type="EMBL" id="SGBC01000004">
    <property type="protein sequence ID" value="RZD15644.1"/>
    <property type="molecule type" value="Genomic_DNA"/>
</dbReference>
<dbReference type="Proteomes" id="UP000316562">
    <property type="component" value="Unassembled WGS sequence"/>
</dbReference>
<comment type="caution">
    <text evidence="1">The sequence shown here is derived from an EMBL/GenBank/DDBJ whole genome shotgun (WGS) entry which is preliminary data.</text>
</comment>
<accession>A0A519BEF1</accession>
<reference evidence="1 2" key="1">
    <citation type="journal article" date="2019" name="ISME J.">
        <title>Insights into ecological role of a new deltaproteobacterial order Candidatus Acidulodesulfobacterales by metagenomics and metatranscriptomics.</title>
        <authorList>
            <person name="Tan S."/>
            <person name="Liu J."/>
            <person name="Fang Y."/>
            <person name="Hedlund B.P."/>
            <person name="Lian Z.H."/>
            <person name="Huang L.Y."/>
            <person name="Li J.T."/>
            <person name="Huang L.N."/>
            <person name="Li W.J."/>
            <person name="Jiang H.C."/>
            <person name="Dong H.L."/>
            <person name="Shu W.S."/>
        </authorList>
    </citation>
    <scope>NUCLEOTIDE SEQUENCE [LARGE SCALE GENOMIC DNA]</scope>
    <source>
        <strain evidence="1">AP2</strain>
    </source>
</reference>
<dbReference type="InterPro" id="IPR008792">
    <property type="entry name" value="PQQD"/>
</dbReference>
<dbReference type="Gene3D" id="1.10.10.1150">
    <property type="entry name" value="Coenzyme PQQ synthesis protein D (PqqD)"/>
    <property type="match status" value="1"/>
</dbReference>
<dbReference type="AlphaFoldDB" id="A0A519BEF1"/>
<evidence type="ECO:0000313" key="1">
    <source>
        <dbReference type="EMBL" id="RZD15644.1"/>
    </source>
</evidence>
<protein>
    <submittedName>
        <fullName evidence="1">PqqD family protein</fullName>
    </submittedName>
</protein>
<evidence type="ECO:0000313" key="2">
    <source>
        <dbReference type="Proteomes" id="UP000316562"/>
    </source>
</evidence>
<dbReference type="InterPro" id="IPR041881">
    <property type="entry name" value="PqqD_sf"/>
</dbReference>
<gene>
    <name evidence="1" type="ORF">EVJ46_08910</name>
</gene>
<organism evidence="1 2">
    <name type="scientific">Acididesulfobacter guangdongensis</name>
    <dbReference type="NCBI Taxonomy" id="2597225"/>
    <lineage>
        <taxon>Bacteria</taxon>
        <taxon>Deltaproteobacteria</taxon>
        <taxon>Candidatus Acidulodesulfobacterales</taxon>
        <taxon>Candidatus Acididesulfobacter</taxon>
    </lineage>
</organism>
<proteinExistence type="predicted"/>
<dbReference type="Pfam" id="PF05402">
    <property type="entry name" value="PqqD"/>
    <property type="match status" value="1"/>
</dbReference>
<sequence>MNVKYKLLPQYILHNDGTDKYMLFDTQTGGIYKLNAVSFNILSLCSGEYTSDEIKDEILKMFDVDLDVLTEDFNDIITKFLNENIISCPTSP</sequence>
<name>A0A519BEF1_ACIG2</name>